<organism evidence="1 2">
    <name type="scientific">Melipona quadrifasciata</name>
    <dbReference type="NCBI Taxonomy" id="166423"/>
    <lineage>
        <taxon>Eukaryota</taxon>
        <taxon>Metazoa</taxon>
        <taxon>Ecdysozoa</taxon>
        <taxon>Arthropoda</taxon>
        <taxon>Hexapoda</taxon>
        <taxon>Insecta</taxon>
        <taxon>Pterygota</taxon>
        <taxon>Neoptera</taxon>
        <taxon>Endopterygota</taxon>
        <taxon>Hymenoptera</taxon>
        <taxon>Apocrita</taxon>
        <taxon>Aculeata</taxon>
        <taxon>Apoidea</taxon>
        <taxon>Anthophila</taxon>
        <taxon>Apidae</taxon>
        <taxon>Melipona</taxon>
    </lineage>
</organism>
<dbReference type="EMBL" id="KQ435792">
    <property type="protein sequence ID" value="KOX74306.1"/>
    <property type="molecule type" value="Genomic_DNA"/>
</dbReference>
<keyword evidence="2" id="KW-1185">Reference proteome</keyword>
<protein>
    <submittedName>
        <fullName evidence="1">Uncharacterized protein</fullName>
    </submittedName>
</protein>
<evidence type="ECO:0000313" key="1">
    <source>
        <dbReference type="EMBL" id="KOX74306.1"/>
    </source>
</evidence>
<dbReference type="OrthoDB" id="1937934at2759"/>
<evidence type="ECO:0000313" key="2">
    <source>
        <dbReference type="Proteomes" id="UP000053105"/>
    </source>
</evidence>
<accession>A0A0M9A186</accession>
<name>A0A0M9A186_9HYME</name>
<dbReference type="STRING" id="166423.A0A0M9A186"/>
<reference evidence="1 2" key="1">
    <citation type="submission" date="2015-07" db="EMBL/GenBank/DDBJ databases">
        <title>The genome of Melipona quadrifasciata.</title>
        <authorList>
            <person name="Pan H."/>
            <person name="Kapheim K."/>
        </authorList>
    </citation>
    <scope>NUCLEOTIDE SEQUENCE [LARGE SCALE GENOMIC DNA]</scope>
    <source>
        <strain evidence="1">0111107301</strain>
        <tissue evidence="1">Whole body</tissue>
    </source>
</reference>
<dbReference type="Proteomes" id="UP000053105">
    <property type="component" value="Unassembled WGS sequence"/>
</dbReference>
<gene>
    <name evidence="1" type="ORF">WN51_00650</name>
</gene>
<dbReference type="AlphaFoldDB" id="A0A0M9A186"/>
<sequence>MQLPDCEIEVATEITKKKIISLAVGLLVQDNPLHYCHQTAMIAQNYIKCPKKTICTPQPKTIEEISNRFAASAKSLPRDVTSNLDDPVEPRRRSGVKIKMEKHVVRYTEDSVDISVVEIMKREADAGAMTGSGGPTSPHKRYRQGDDELRLLIPSKYPCAWIILTRVLCRTVLPRNENVNIVHSREIEQIEYLRSSVVQKLSEAHKIKLPYSSYSSQKLLIAEQTKLDQ</sequence>
<proteinExistence type="predicted"/>